<evidence type="ECO:0000256" key="5">
    <source>
        <dbReference type="ARBA" id="ARBA00023136"/>
    </source>
</evidence>
<evidence type="ECO:0000256" key="3">
    <source>
        <dbReference type="ARBA" id="ARBA00022692"/>
    </source>
</evidence>
<keyword evidence="6 7" id="KW-0131">Cell cycle</keyword>
<dbReference type="GO" id="GO:0032153">
    <property type="term" value="C:cell division site"/>
    <property type="evidence" value="ECO:0007669"/>
    <property type="project" value="UniProtKB-UniRule"/>
</dbReference>
<feature type="region of interest" description="Disordered" evidence="9">
    <location>
        <begin position="1"/>
        <end position="22"/>
    </location>
</feature>
<keyword evidence="4 7" id="KW-1133">Transmembrane helix</keyword>
<evidence type="ECO:0000256" key="2">
    <source>
        <dbReference type="ARBA" id="ARBA00022618"/>
    </source>
</evidence>
<dbReference type="InterPro" id="IPR011922">
    <property type="entry name" value="Cell_div_FtsL"/>
</dbReference>
<evidence type="ECO:0000256" key="1">
    <source>
        <dbReference type="ARBA" id="ARBA00022475"/>
    </source>
</evidence>
<keyword evidence="1 7" id="KW-1003">Cell membrane</keyword>
<name>A0A223KRP9_9BACI</name>
<comment type="subcellular location">
    <subcellularLocation>
        <location evidence="7">Cell membrane</location>
        <topology evidence="7">Single-pass type II membrane protein</topology>
    </subcellularLocation>
    <text evidence="7">Localizes to the division septum where it forms a ring structure.</text>
</comment>
<evidence type="ECO:0000256" key="6">
    <source>
        <dbReference type="ARBA" id="ARBA00023306"/>
    </source>
</evidence>
<evidence type="ECO:0000256" key="7">
    <source>
        <dbReference type="HAMAP-Rule" id="MF_00910"/>
    </source>
</evidence>
<accession>A0A223KRP9</accession>
<keyword evidence="2 7" id="KW-0132">Cell division</keyword>
<comment type="similarity">
    <text evidence="7">Belongs to the FtsL family.</text>
</comment>
<dbReference type="RefSeq" id="WP_066417640.1">
    <property type="nucleotide sequence ID" value="NZ_CP018866.1"/>
</dbReference>
<dbReference type="KEGG" id="bcoh:BC6307_13080"/>
<evidence type="ECO:0000256" key="8">
    <source>
        <dbReference type="NCBIfam" id="TIGR02209"/>
    </source>
</evidence>
<feature type="transmembrane region" description="Helical" evidence="7">
    <location>
        <begin position="38"/>
        <end position="56"/>
    </location>
</feature>
<sequence length="119" mass="13654">MSNLAHKIQRNHEHQQQPTRKQHVVIRKKARITLGEKLLIGLFLALVTFSSIHLVSNHVTIYDVNKEIRVIETSLQEQQLANRDLQLKVAELSTSDRILQKAKELGLTINESSVKNVRD</sequence>
<dbReference type="GO" id="GO:0043093">
    <property type="term" value="P:FtsZ-dependent cytokinesis"/>
    <property type="evidence" value="ECO:0007669"/>
    <property type="project" value="UniProtKB-UniRule"/>
</dbReference>
<dbReference type="EMBL" id="CP018866">
    <property type="protein sequence ID" value="AST92149.1"/>
    <property type="molecule type" value="Genomic_DNA"/>
</dbReference>
<evidence type="ECO:0000256" key="4">
    <source>
        <dbReference type="ARBA" id="ARBA00022989"/>
    </source>
</evidence>
<comment type="function">
    <text evidence="7">Essential cell division protein.</text>
</comment>
<keyword evidence="3 7" id="KW-0812">Transmembrane</keyword>
<dbReference type="STRING" id="1314751.GCA_001591425_02930"/>
<dbReference type="Pfam" id="PF04977">
    <property type="entry name" value="DivIC"/>
    <property type="match status" value="1"/>
</dbReference>
<proteinExistence type="inferred from homology"/>
<reference evidence="10 11" key="1">
    <citation type="submission" date="2016-12" db="EMBL/GenBank/DDBJ databases">
        <title>The whole genome sequencing and assembly of Bacillus cohnii DSM 6307T strain.</title>
        <authorList>
            <person name="Lee Y.-J."/>
            <person name="Yi H."/>
            <person name="Bahn Y.-S."/>
            <person name="Kim J.F."/>
            <person name="Lee D.-W."/>
        </authorList>
    </citation>
    <scope>NUCLEOTIDE SEQUENCE [LARGE SCALE GENOMIC DNA]</scope>
    <source>
        <strain evidence="10 11">DSM 6307</strain>
    </source>
</reference>
<protein>
    <recommendedName>
        <fullName evidence="7 8">Cell division protein FtsL</fullName>
    </recommendedName>
</protein>
<keyword evidence="11" id="KW-1185">Reference proteome</keyword>
<dbReference type="GO" id="GO:0005886">
    <property type="term" value="C:plasma membrane"/>
    <property type="evidence" value="ECO:0007669"/>
    <property type="project" value="UniProtKB-SubCell"/>
</dbReference>
<dbReference type="AlphaFoldDB" id="A0A223KRP9"/>
<dbReference type="NCBIfam" id="TIGR02209">
    <property type="entry name" value="ftsL_broad"/>
    <property type="match status" value="1"/>
</dbReference>
<dbReference type="InterPro" id="IPR007060">
    <property type="entry name" value="FtsL/DivIC"/>
</dbReference>
<evidence type="ECO:0000256" key="9">
    <source>
        <dbReference type="SAM" id="MobiDB-lite"/>
    </source>
</evidence>
<dbReference type="Proteomes" id="UP000215224">
    <property type="component" value="Chromosome"/>
</dbReference>
<evidence type="ECO:0000313" key="11">
    <source>
        <dbReference type="Proteomes" id="UP000215224"/>
    </source>
</evidence>
<organism evidence="10 11">
    <name type="scientific">Sutcliffiella cohnii</name>
    <dbReference type="NCBI Taxonomy" id="33932"/>
    <lineage>
        <taxon>Bacteria</taxon>
        <taxon>Bacillati</taxon>
        <taxon>Bacillota</taxon>
        <taxon>Bacilli</taxon>
        <taxon>Bacillales</taxon>
        <taxon>Bacillaceae</taxon>
        <taxon>Sutcliffiella</taxon>
    </lineage>
</organism>
<evidence type="ECO:0000313" key="10">
    <source>
        <dbReference type="EMBL" id="AST92149.1"/>
    </source>
</evidence>
<keyword evidence="5 7" id="KW-0472">Membrane</keyword>
<gene>
    <name evidence="7" type="primary">ftsL</name>
    <name evidence="10" type="ORF">BC6307_13080</name>
</gene>
<dbReference type="HAMAP" id="MF_00910">
    <property type="entry name" value="FtsL"/>
    <property type="match status" value="1"/>
</dbReference>